<evidence type="ECO:0000313" key="1">
    <source>
        <dbReference type="EMBL" id="MDV2687365.1"/>
    </source>
</evidence>
<feature type="non-terminal residue" evidence="1">
    <location>
        <position position="1"/>
    </location>
</feature>
<accession>A0ABU3XHQ1</accession>
<feature type="non-terminal residue" evidence="1">
    <location>
        <position position="85"/>
    </location>
</feature>
<proteinExistence type="predicted"/>
<dbReference type="Gene3D" id="3.90.1410.10">
    <property type="entry name" value="set domain protein methyltransferase, domain 1"/>
    <property type="match status" value="1"/>
</dbReference>
<dbReference type="InterPro" id="IPR046341">
    <property type="entry name" value="SET_dom_sf"/>
</dbReference>
<sequence length="85" mass="9689">DEQVLVVRARRDIKADQEVLIDYGDSARPAWRCLSSYGFVPNYRVSSDEYFEGEDECVAEVYFNGKRYEVSTDTIPTDLVEAAQA</sequence>
<dbReference type="Proteomes" id="UP001287282">
    <property type="component" value="Unassembled WGS sequence"/>
</dbReference>
<comment type="caution">
    <text evidence="1">The sequence shown here is derived from an EMBL/GenBank/DDBJ whole genome shotgun (WGS) entry which is preliminary data.</text>
</comment>
<organism evidence="1 2">
    <name type="scientific">Alkalihalophilus lindianensis</name>
    <dbReference type="NCBI Taxonomy" id="1630542"/>
    <lineage>
        <taxon>Bacteria</taxon>
        <taxon>Bacillati</taxon>
        <taxon>Bacillota</taxon>
        <taxon>Bacilli</taxon>
        <taxon>Bacillales</taxon>
        <taxon>Bacillaceae</taxon>
        <taxon>Alkalihalophilus</taxon>
    </lineage>
</organism>
<name>A0ABU3XHQ1_9BACI</name>
<keyword evidence="2" id="KW-1185">Reference proteome</keyword>
<evidence type="ECO:0000313" key="2">
    <source>
        <dbReference type="Proteomes" id="UP001287282"/>
    </source>
</evidence>
<dbReference type="EMBL" id="JAWJBA010000646">
    <property type="protein sequence ID" value="MDV2687365.1"/>
    <property type="molecule type" value="Genomic_DNA"/>
</dbReference>
<dbReference type="SUPFAM" id="SSF82199">
    <property type="entry name" value="SET domain"/>
    <property type="match status" value="1"/>
</dbReference>
<dbReference type="RefSeq" id="WP_317124307.1">
    <property type="nucleotide sequence ID" value="NZ_JAWJBA010000646.1"/>
</dbReference>
<gene>
    <name evidence="1" type="ORF">RYX56_23750</name>
</gene>
<protein>
    <recommendedName>
        <fullName evidence="3">SET domain-containing protein</fullName>
    </recommendedName>
</protein>
<reference evidence="1 2" key="1">
    <citation type="submission" date="2023-10" db="EMBL/GenBank/DDBJ databases">
        <title>Screening of Alkalihalobacillus lindianensis BZ-TG-R113 and Its Alleviation of Salt Stress on Rapeseed Growth.</title>
        <authorList>
            <person name="Zhao B."/>
            <person name="Guo T."/>
        </authorList>
    </citation>
    <scope>NUCLEOTIDE SEQUENCE [LARGE SCALE GENOMIC DNA]</scope>
    <source>
        <strain evidence="1 2">BZ-TG-R113</strain>
    </source>
</reference>
<evidence type="ECO:0008006" key="3">
    <source>
        <dbReference type="Google" id="ProtNLM"/>
    </source>
</evidence>